<dbReference type="AlphaFoldDB" id="A0AAV7SLL2"/>
<dbReference type="EMBL" id="JANPWB010000008">
    <property type="protein sequence ID" value="KAJ1164998.1"/>
    <property type="molecule type" value="Genomic_DNA"/>
</dbReference>
<organism evidence="1 2">
    <name type="scientific">Pleurodeles waltl</name>
    <name type="common">Iberian ribbed newt</name>
    <dbReference type="NCBI Taxonomy" id="8319"/>
    <lineage>
        <taxon>Eukaryota</taxon>
        <taxon>Metazoa</taxon>
        <taxon>Chordata</taxon>
        <taxon>Craniata</taxon>
        <taxon>Vertebrata</taxon>
        <taxon>Euteleostomi</taxon>
        <taxon>Amphibia</taxon>
        <taxon>Batrachia</taxon>
        <taxon>Caudata</taxon>
        <taxon>Salamandroidea</taxon>
        <taxon>Salamandridae</taxon>
        <taxon>Pleurodelinae</taxon>
        <taxon>Pleurodeles</taxon>
    </lineage>
</organism>
<proteinExistence type="predicted"/>
<dbReference type="Proteomes" id="UP001066276">
    <property type="component" value="Chromosome 4_2"/>
</dbReference>
<protein>
    <submittedName>
        <fullName evidence="1">Uncharacterized protein</fullName>
    </submittedName>
</protein>
<keyword evidence="2" id="KW-1185">Reference proteome</keyword>
<sequence length="70" mass="7977">MAELHERAKNAENRVRHNNLHLVGLPETLDAPDLAVELEGWLRTWVAAEKLSSTFIARWCLGGRLALRPY</sequence>
<gene>
    <name evidence="1" type="ORF">NDU88_005428</name>
</gene>
<name>A0AAV7SLL2_PLEWA</name>
<evidence type="ECO:0000313" key="2">
    <source>
        <dbReference type="Proteomes" id="UP001066276"/>
    </source>
</evidence>
<reference evidence="1" key="1">
    <citation type="journal article" date="2022" name="bioRxiv">
        <title>Sequencing and chromosome-scale assembly of the giantPleurodeles waltlgenome.</title>
        <authorList>
            <person name="Brown T."/>
            <person name="Elewa A."/>
            <person name="Iarovenko S."/>
            <person name="Subramanian E."/>
            <person name="Araus A.J."/>
            <person name="Petzold A."/>
            <person name="Susuki M."/>
            <person name="Suzuki K.-i.T."/>
            <person name="Hayashi T."/>
            <person name="Toyoda A."/>
            <person name="Oliveira C."/>
            <person name="Osipova E."/>
            <person name="Leigh N.D."/>
            <person name="Simon A."/>
            <person name="Yun M.H."/>
        </authorList>
    </citation>
    <scope>NUCLEOTIDE SEQUENCE</scope>
    <source>
        <strain evidence="1">20211129_DDA</strain>
        <tissue evidence="1">Liver</tissue>
    </source>
</reference>
<accession>A0AAV7SLL2</accession>
<comment type="caution">
    <text evidence="1">The sequence shown here is derived from an EMBL/GenBank/DDBJ whole genome shotgun (WGS) entry which is preliminary data.</text>
</comment>
<evidence type="ECO:0000313" key="1">
    <source>
        <dbReference type="EMBL" id="KAJ1164998.1"/>
    </source>
</evidence>